<dbReference type="PANTHER" id="PTHR42798">
    <property type="entry name" value="LIPOPROTEIN-RELEASING SYSTEM ATP-BINDING PROTEIN LOLD"/>
    <property type="match status" value="1"/>
</dbReference>
<dbReference type="PROSITE" id="PS50893">
    <property type="entry name" value="ABC_TRANSPORTER_2"/>
    <property type="match status" value="1"/>
</dbReference>
<evidence type="ECO:0000259" key="3">
    <source>
        <dbReference type="PROSITE" id="PS50893"/>
    </source>
</evidence>
<dbReference type="NCBIfam" id="TIGR03608">
    <property type="entry name" value="L_ocin_972_ABC"/>
    <property type="match status" value="1"/>
</dbReference>
<dbReference type="AlphaFoldDB" id="A0A930RD24"/>
<dbReference type="PROSITE" id="PS00211">
    <property type="entry name" value="ABC_TRANSPORTER_1"/>
    <property type="match status" value="1"/>
</dbReference>
<dbReference type="Pfam" id="PF00005">
    <property type="entry name" value="ABC_tran"/>
    <property type="match status" value="1"/>
</dbReference>
<sequence>MIRLEKVSKQFGERLLFSDISIEFKAGKTYALIGLSGSGKTTLLNMLAKLESYEGQIIYRGKNLKQYKTSDFFRKELGYLFQNFGLLENQTIDENLRLGLIGQKLKKDERQKRELEALKNVGLDYLDLGKRIFELSGGEAQRVALAKIILKNPPLILADEPTAALDPETSKDIMTRLIALKNDHRVIVIATHNPIIWKMADEVISIHDL</sequence>
<feature type="domain" description="ABC transporter" evidence="3">
    <location>
        <begin position="2"/>
        <end position="209"/>
    </location>
</feature>
<dbReference type="GO" id="GO:0016887">
    <property type="term" value="F:ATP hydrolysis activity"/>
    <property type="evidence" value="ECO:0007669"/>
    <property type="project" value="InterPro"/>
</dbReference>
<keyword evidence="1" id="KW-0547">Nucleotide-binding</keyword>
<dbReference type="SUPFAM" id="SSF52540">
    <property type="entry name" value="P-loop containing nucleoside triphosphate hydrolases"/>
    <property type="match status" value="1"/>
</dbReference>
<evidence type="ECO:0000313" key="5">
    <source>
        <dbReference type="Proteomes" id="UP000721045"/>
    </source>
</evidence>
<dbReference type="EMBL" id="JABZYP010000019">
    <property type="protein sequence ID" value="MBF1713250.1"/>
    <property type="molecule type" value="Genomic_DNA"/>
</dbReference>
<dbReference type="InterPro" id="IPR027417">
    <property type="entry name" value="P-loop_NTPase"/>
</dbReference>
<proteinExistence type="predicted"/>
<dbReference type="InterPro" id="IPR003593">
    <property type="entry name" value="AAA+_ATPase"/>
</dbReference>
<dbReference type="SMART" id="SM00382">
    <property type="entry name" value="AAA"/>
    <property type="match status" value="1"/>
</dbReference>
<dbReference type="InterPro" id="IPR003439">
    <property type="entry name" value="ABC_transporter-like_ATP-bd"/>
</dbReference>
<organism evidence="4 5">
    <name type="scientific">Streptococcus intermedius</name>
    <dbReference type="NCBI Taxonomy" id="1338"/>
    <lineage>
        <taxon>Bacteria</taxon>
        <taxon>Bacillati</taxon>
        <taxon>Bacillota</taxon>
        <taxon>Bacilli</taxon>
        <taxon>Lactobacillales</taxon>
        <taxon>Streptococcaceae</taxon>
        <taxon>Streptococcus</taxon>
        <taxon>Streptococcus anginosus group</taxon>
    </lineage>
</organism>
<dbReference type="PANTHER" id="PTHR42798:SF4">
    <property type="entry name" value="ABC TRANSPORTER DOMAIN-CONTAINING PROTEIN"/>
    <property type="match status" value="1"/>
</dbReference>
<reference evidence="4" key="1">
    <citation type="submission" date="2020-04" db="EMBL/GenBank/DDBJ databases">
        <title>Deep metagenomics examines the oral microbiome during advanced dental caries in children, revealing novel taxa and co-occurrences with host molecules.</title>
        <authorList>
            <person name="Baker J.L."/>
            <person name="Morton J.T."/>
            <person name="Dinis M."/>
            <person name="Alvarez R."/>
            <person name="Tran N.C."/>
            <person name="Knight R."/>
            <person name="Edlund A."/>
        </authorList>
    </citation>
    <scope>NUCLEOTIDE SEQUENCE</scope>
    <source>
        <strain evidence="4">JCVI_23_bin.22</strain>
    </source>
</reference>
<name>A0A930RD24_STRIT</name>
<protein>
    <submittedName>
        <fullName evidence="4">Bacteriocin export ABC transporter</fullName>
    </submittedName>
</protein>
<dbReference type="Gene3D" id="3.40.50.300">
    <property type="entry name" value="P-loop containing nucleotide triphosphate hydrolases"/>
    <property type="match status" value="1"/>
</dbReference>
<dbReference type="InterPro" id="IPR017871">
    <property type="entry name" value="ABC_transporter-like_CS"/>
</dbReference>
<gene>
    <name evidence="4" type="ORF">HXO88_05915</name>
</gene>
<dbReference type="Proteomes" id="UP000721045">
    <property type="component" value="Unassembled WGS sequence"/>
</dbReference>
<dbReference type="GO" id="GO:0005524">
    <property type="term" value="F:ATP binding"/>
    <property type="evidence" value="ECO:0007669"/>
    <property type="project" value="UniProtKB-KW"/>
</dbReference>
<evidence type="ECO:0000256" key="2">
    <source>
        <dbReference type="ARBA" id="ARBA00022840"/>
    </source>
</evidence>
<accession>A0A930RD24</accession>
<comment type="caution">
    <text evidence="4">The sequence shown here is derived from an EMBL/GenBank/DDBJ whole genome shotgun (WGS) entry which is preliminary data.</text>
</comment>
<evidence type="ECO:0000313" key="4">
    <source>
        <dbReference type="EMBL" id="MBF1713250.1"/>
    </source>
</evidence>
<keyword evidence="2" id="KW-0067">ATP-binding</keyword>
<dbReference type="InterPro" id="IPR019895">
    <property type="entry name" value="L_ocin_972_ABC"/>
</dbReference>
<evidence type="ECO:0000256" key="1">
    <source>
        <dbReference type="ARBA" id="ARBA00022741"/>
    </source>
</evidence>